<evidence type="ECO:0000313" key="8">
    <source>
        <dbReference type="Proteomes" id="UP000184498"/>
    </source>
</evidence>
<feature type="transmembrane region" description="Helical" evidence="5">
    <location>
        <begin position="193"/>
        <end position="210"/>
    </location>
</feature>
<evidence type="ECO:0000313" key="7">
    <source>
        <dbReference type="EMBL" id="SHK52207.1"/>
    </source>
</evidence>
<dbReference type="Pfam" id="PF09685">
    <property type="entry name" value="MamF_MmsF"/>
    <property type="match status" value="1"/>
</dbReference>
<accession>A0A1M6T5G5</accession>
<dbReference type="InterPro" id="IPR001387">
    <property type="entry name" value="Cro/C1-type_HTH"/>
</dbReference>
<dbReference type="GO" id="GO:0003677">
    <property type="term" value="F:DNA binding"/>
    <property type="evidence" value="ECO:0007669"/>
    <property type="project" value="InterPro"/>
</dbReference>
<evidence type="ECO:0000259" key="6">
    <source>
        <dbReference type="PROSITE" id="PS50943"/>
    </source>
</evidence>
<dbReference type="STRING" id="216903.SAMN05444371_2653"/>
<gene>
    <name evidence="7" type="ORF">SAMN05444371_2653</name>
</gene>
<keyword evidence="3 5" id="KW-1133">Transmembrane helix</keyword>
<reference evidence="8" key="1">
    <citation type="submission" date="2016-11" db="EMBL/GenBank/DDBJ databases">
        <authorList>
            <person name="Varghese N."/>
            <person name="Submissions S."/>
        </authorList>
    </citation>
    <scope>NUCLEOTIDE SEQUENCE [LARGE SCALE GENOMIC DNA]</scope>
    <source>
        <strain evidence="8">DSM 18016</strain>
    </source>
</reference>
<feature type="domain" description="HTH cro/C1-type" evidence="6">
    <location>
        <begin position="40"/>
        <end position="93"/>
    </location>
</feature>
<evidence type="ECO:0000256" key="5">
    <source>
        <dbReference type="SAM" id="Phobius"/>
    </source>
</evidence>
<name>A0A1M6T5G5_9FLAO</name>
<dbReference type="InterPro" id="IPR019109">
    <property type="entry name" value="MamF_MmsF"/>
</dbReference>
<dbReference type="PROSITE" id="PS50943">
    <property type="entry name" value="HTH_CROC1"/>
    <property type="match status" value="1"/>
</dbReference>
<feature type="transmembrane region" description="Helical" evidence="5">
    <location>
        <begin position="167"/>
        <end position="187"/>
    </location>
</feature>
<evidence type="ECO:0000256" key="2">
    <source>
        <dbReference type="ARBA" id="ARBA00022692"/>
    </source>
</evidence>
<keyword evidence="4 5" id="KW-0472">Membrane</keyword>
<organism evidence="7 8">
    <name type="scientific">Epilithonimonas mollis</name>
    <dbReference type="NCBI Taxonomy" id="216903"/>
    <lineage>
        <taxon>Bacteria</taxon>
        <taxon>Pseudomonadati</taxon>
        <taxon>Bacteroidota</taxon>
        <taxon>Flavobacteriia</taxon>
        <taxon>Flavobacteriales</taxon>
        <taxon>Weeksellaceae</taxon>
        <taxon>Chryseobacterium group</taxon>
        <taxon>Epilithonimonas</taxon>
    </lineage>
</organism>
<dbReference type="Pfam" id="PF01381">
    <property type="entry name" value="HTH_3"/>
    <property type="match status" value="1"/>
</dbReference>
<keyword evidence="8" id="KW-1185">Reference proteome</keyword>
<dbReference type="SMART" id="SM00530">
    <property type="entry name" value="HTH_XRE"/>
    <property type="match status" value="1"/>
</dbReference>
<feature type="transmembrane region" description="Helical" evidence="5">
    <location>
        <begin position="135"/>
        <end position="155"/>
    </location>
</feature>
<dbReference type="SUPFAM" id="SSF47413">
    <property type="entry name" value="lambda repressor-like DNA-binding domains"/>
    <property type="match status" value="1"/>
</dbReference>
<keyword evidence="2 5" id="KW-0812">Transmembrane</keyword>
<dbReference type="CDD" id="cd00093">
    <property type="entry name" value="HTH_XRE"/>
    <property type="match status" value="1"/>
</dbReference>
<protein>
    <recommendedName>
        <fullName evidence="6">HTH cro/C1-type domain-containing protein</fullName>
    </recommendedName>
</protein>
<dbReference type="EMBL" id="FRAM01000003">
    <property type="protein sequence ID" value="SHK52207.1"/>
    <property type="molecule type" value="Genomic_DNA"/>
</dbReference>
<evidence type="ECO:0000256" key="1">
    <source>
        <dbReference type="ARBA" id="ARBA00004141"/>
    </source>
</evidence>
<dbReference type="InterPro" id="IPR010982">
    <property type="entry name" value="Lambda_DNA-bd_dom_sf"/>
</dbReference>
<dbReference type="Proteomes" id="UP000184498">
    <property type="component" value="Unassembled WGS sequence"/>
</dbReference>
<sequence>MEGFFVDLKYSFFKIHRIAKFAFKINCHLSLMIYNQMSELKKIREKQNLTQEELAEKSGLSVRTIQRIEAGTEPKGYTLKTLASTLQITENDLLISDHPIEESMMEVHILEEPARLKENNPTENFTLIKIINLSSLPLCWFPVANFLPPLLIMLISKQKNEIIRQIISLQIILAIIAPVIFMLVVILKLGKESVMVTIITLILANIYIVLRNAYELDKKHNLFYKLNFSVL</sequence>
<dbReference type="Gene3D" id="1.10.260.40">
    <property type="entry name" value="lambda repressor-like DNA-binding domains"/>
    <property type="match status" value="1"/>
</dbReference>
<evidence type="ECO:0000256" key="3">
    <source>
        <dbReference type="ARBA" id="ARBA00022989"/>
    </source>
</evidence>
<evidence type="ECO:0000256" key="4">
    <source>
        <dbReference type="ARBA" id="ARBA00023136"/>
    </source>
</evidence>
<dbReference type="AlphaFoldDB" id="A0A1M6T5G5"/>
<comment type="subcellular location">
    <subcellularLocation>
        <location evidence="1">Membrane</location>
        <topology evidence="1">Multi-pass membrane protein</topology>
    </subcellularLocation>
</comment>
<proteinExistence type="predicted"/>